<evidence type="ECO:0000313" key="5">
    <source>
        <dbReference type="EMBL" id="MCG4747052.1"/>
    </source>
</evidence>
<keyword evidence="1" id="KW-0805">Transcription regulation</keyword>
<evidence type="ECO:0000313" key="8">
    <source>
        <dbReference type="Proteomes" id="UP001299608"/>
    </source>
</evidence>
<evidence type="ECO:0000256" key="3">
    <source>
        <dbReference type="ARBA" id="ARBA00023163"/>
    </source>
</evidence>
<protein>
    <submittedName>
        <fullName evidence="5">GntR family transcriptional regulator</fullName>
    </submittedName>
</protein>
<dbReference type="SMART" id="SM00345">
    <property type="entry name" value="HTH_GNTR"/>
    <property type="match status" value="1"/>
</dbReference>
<comment type="caution">
    <text evidence="5">The sequence shown here is derived from an EMBL/GenBank/DDBJ whole genome shotgun (WGS) entry which is preliminary data.</text>
</comment>
<dbReference type="PANTHER" id="PTHR43537:SF5">
    <property type="entry name" value="UXU OPERON TRANSCRIPTIONAL REGULATOR"/>
    <property type="match status" value="1"/>
</dbReference>
<dbReference type="InterPro" id="IPR000524">
    <property type="entry name" value="Tscrpt_reg_HTH_GntR"/>
</dbReference>
<organism evidence="5 8">
    <name type="scientific">Enterocloster aldenensis</name>
    <dbReference type="NCBI Taxonomy" id="358742"/>
    <lineage>
        <taxon>Bacteria</taxon>
        <taxon>Bacillati</taxon>
        <taxon>Bacillota</taxon>
        <taxon>Clostridia</taxon>
        <taxon>Lachnospirales</taxon>
        <taxon>Lachnospiraceae</taxon>
        <taxon>Enterocloster</taxon>
    </lineage>
</organism>
<reference evidence="6 7" key="1">
    <citation type="journal article" date="2020" name="Cell Host Microbe">
        <title>Functional and Genomic Variation between Human-Derived Isolates of Lachnospiraceae Reveals Inter- and Intra-Species Diversity.</title>
        <authorList>
            <person name="Sorbara M.T."/>
            <person name="Littmann E.R."/>
            <person name="Fontana E."/>
            <person name="Moody T.U."/>
            <person name="Kohout C.E."/>
            <person name="Gjonbalaj M."/>
            <person name="Eaton V."/>
            <person name="Seok R."/>
            <person name="Leiner I.M."/>
            <person name="Pamer E.G."/>
        </authorList>
    </citation>
    <scope>NUCLEOTIDE SEQUENCE [LARGE SCALE GENOMIC DNA]</scope>
    <source>
        <strain evidence="6 7">MSK.1.17</strain>
    </source>
</reference>
<evidence type="ECO:0000256" key="1">
    <source>
        <dbReference type="ARBA" id="ARBA00023015"/>
    </source>
</evidence>
<dbReference type="AlphaFoldDB" id="A0AAW5BT69"/>
<sequence length="235" mass="28250">MGEMNFKNRGELVFETLKREILDLRLKPGQMISENEICDRFGVSRTPVRDALRLLQEQGFAETIPYRGTYVTLLSLDNIKQMIYMRVAVETMVLRDFMQNRTPMVMEDIRHAIAQQRALIEEAGFEPEQFYHMDAQMHSIWFGAVKRQKLWEMLQAQQLHYTRFRMLDFITETDFTRIIGEHEELFRLISEGNEKKLEESLKEHLYYSMKRMRHSIEVDYKDYFEEEPEEGRFVI</sequence>
<dbReference type="EMBL" id="JAKNGE010000020">
    <property type="protein sequence ID" value="MCG4747052.1"/>
    <property type="molecule type" value="Genomic_DNA"/>
</dbReference>
<dbReference type="PROSITE" id="PS50949">
    <property type="entry name" value="HTH_GNTR"/>
    <property type="match status" value="1"/>
</dbReference>
<dbReference type="PRINTS" id="PR00035">
    <property type="entry name" value="HTHGNTR"/>
</dbReference>
<keyword evidence="3" id="KW-0804">Transcription</keyword>
<dbReference type="GO" id="GO:0003700">
    <property type="term" value="F:DNA-binding transcription factor activity"/>
    <property type="evidence" value="ECO:0007669"/>
    <property type="project" value="InterPro"/>
</dbReference>
<dbReference type="Proteomes" id="UP000669239">
    <property type="component" value="Unassembled WGS sequence"/>
</dbReference>
<dbReference type="InterPro" id="IPR036388">
    <property type="entry name" value="WH-like_DNA-bd_sf"/>
</dbReference>
<dbReference type="InterPro" id="IPR008920">
    <property type="entry name" value="TF_FadR/GntR_C"/>
</dbReference>
<dbReference type="SUPFAM" id="SSF46785">
    <property type="entry name" value="Winged helix' DNA-binding domain"/>
    <property type="match status" value="1"/>
</dbReference>
<evidence type="ECO:0000313" key="7">
    <source>
        <dbReference type="Proteomes" id="UP000669239"/>
    </source>
</evidence>
<dbReference type="SMART" id="SM00895">
    <property type="entry name" value="FCD"/>
    <property type="match status" value="1"/>
</dbReference>
<dbReference type="Pfam" id="PF07729">
    <property type="entry name" value="FCD"/>
    <property type="match status" value="1"/>
</dbReference>
<dbReference type="Gene3D" id="1.20.120.530">
    <property type="entry name" value="GntR ligand-binding domain-like"/>
    <property type="match status" value="1"/>
</dbReference>
<accession>A0AAW5BT69</accession>
<keyword evidence="2" id="KW-0238">DNA-binding</keyword>
<dbReference type="PANTHER" id="PTHR43537">
    <property type="entry name" value="TRANSCRIPTIONAL REGULATOR, GNTR FAMILY"/>
    <property type="match status" value="1"/>
</dbReference>
<evidence type="ECO:0000313" key="6">
    <source>
        <dbReference type="EMBL" id="NSJ49683.1"/>
    </source>
</evidence>
<dbReference type="RefSeq" id="WP_117561019.1">
    <property type="nucleotide sequence ID" value="NZ_BAABZL010000001.1"/>
</dbReference>
<feature type="domain" description="HTH gntR-type" evidence="4">
    <location>
        <begin position="7"/>
        <end position="74"/>
    </location>
</feature>
<keyword evidence="7" id="KW-1185">Reference proteome</keyword>
<gene>
    <name evidence="6" type="ORF">G5B36_13375</name>
    <name evidence="5" type="ORF">L0N08_16625</name>
</gene>
<dbReference type="GeneID" id="97205181"/>
<evidence type="ECO:0000259" key="4">
    <source>
        <dbReference type="PROSITE" id="PS50949"/>
    </source>
</evidence>
<dbReference type="Pfam" id="PF00392">
    <property type="entry name" value="GntR"/>
    <property type="match status" value="1"/>
</dbReference>
<evidence type="ECO:0000256" key="2">
    <source>
        <dbReference type="ARBA" id="ARBA00023125"/>
    </source>
</evidence>
<dbReference type="SUPFAM" id="SSF48008">
    <property type="entry name" value="GntR ligand-binding domain-like"/>
    <property type="match status" value="1"/>
</dbReference>
<dbReference type="Proteomes" id="UP001299608">
    <property type="component" value="Unassembled WGS sequence"/>
</dbReference>
<dbReference type="InterPro" id="IPR036390">
    <property type="entry name" value="WH_DNA-bd_sf"/>
</dbReference>
<dbReference type="CDD" id="cd07377">
    <property type="entry name" value="WHTH_GntR"/>
    <property type="match status" value="1"/>
</dbReference>
<dbReference type="Gene3D" id="1.10.10.10">
    <property type="entry name" value="Winged helix-like DNA-binding domain superfamily/Winged helix DNA-binding domain"/>
    <property type="match status" value="1"/>
</dbReference>
<reference evidence="6" key="2">
    <citation type="submission" date="2020-02" db="EMBL/GenBank/DDBJ databases">
        <authorList>
            <person name="Littmann E."/>
            <person name="Sorbara M."/>
        </authorList>
    </citation>
    <scope>NUCLEOTIDE SEQUENCE</scope>
    <source>
        <strain evidence="6">MSK.1.17</strain>
    </source>
</reference>
<name>A0AAW5BT69_9FIRM</name>
<reference evidence="5" key="3">
    <citation type="submission" date="2022-01" db="EMBL/GenBank/DDBJ databases">
        <title>Collection of gut derived symbiotic bacterial strains cultured from healthy donors.</title>
        <authorList>
            <person name="Lin H."/>
            <person name="Kohout C."/>
            <person name="Waligurski E."/>
            <person name="Pamer E.G."/>
        </authorList>
    </citation>
    <scope>NUCLEOTIDE SEQUENCE</scope>
    <source>
        <strain evidence="5">DFI.6.55</strain>
    </source>
</reference>
<dbReference type="EMBL" id="JAAITT010000017">
    <property type="protein sequence ID" value="NSJ49683.1"/>
    <property type="molecule type" value="Genomic_DNA"/>
</dbReference>
<dbReference type="GO" id="GO:0003677">
    <property type="term" value="F:DNA binding"/>
    <property type="evidence" value="ECO:0007669"/>
    <property type="project" value="UniProtKB-KW"/>
</dbReference>
<proteinExistence type="predicted"/>
<dbReference type="InterPro" id="IPR011711">
    <property type="entry name" value="GntR_C"/>
</dbReference>